<dbReference type="RefSeq" id="WP_127898244.1">
    <property type="nucleotide sequence ID" value="NZ_VDDC01000001.1"/>
</dbReference>
<sequence length="80" mass="9551">MTQKNALLRVVTGHGILPRPWWVERVLTMFDVRRTRIDLSRLSDDQLRDIGLTRDDVIAEMSRPIWDVPAHWRQDRDVRC</sequence>
<proteinExistence type="predicted"/>
<name>A0A5C4RAY3_9RHOB</name>
<evidence type="ECO:0000313" key="3">
    <source>
        <dbReference type="Proteomes" id="UP000304880"/>
    </source>
</evidence>
<evidence type="ECO:0000313" key="2">
    <source>
        <dbReference type="EMBL" id="TNH41163.1"/>
    </source>
</evidence>
<evidence type="ECO:0000259" key="1">
    <source>
        <dbReference type="Pfam" id="PF06568"/>
    </source>
</evidence>
<protein>
    <submittedName>
        <fullName evidence="2">DUF1127 domain-containing protein</fullName>
    </submittedName>
</protein>
<dbReference type="InterPro" id="IPR009506">
    <property type="entry name" value="YjiS-like"/>
</dbReference>
<comment type="caution">
    <text evidence="2">The sequence shown here is derived from an EMBL/GenBank/DDBJ whole genome shotgun (WGS) entry which is preliminary data.</text>
</comment>
<dbReference type="GeneID" id="97048307"/>
<organism evidence="2 3">
    <name type="scientific">Paracoccus haeundaensis</name>
    <dbReference type="NCBI Taxonomy" id="225362"/>
    <lineage>
        <taxon>Bacteria</taxon>
        <taxon>Pseudomonadati</taxon>
        <taxon>Pseudomonadota</taxon>
        <taxon>Alphaproteobacteria</taxon>
        <taxon>Rhodobacterales</taxon>
        <taxon>Paracoccaceae</taxon>
        <taxon>Paracoccus</taxon>
    </lineage>
</organism>
<keyword evidence="3" id="KW-1185">Reference proteome</keyword>
<dbReference type="Proteomes" id="UP000304880">
    <property type="component" value="Unassembled WGS sequence"/>
</dbReference>
<accession>A0A5C4RAY3</accession>
<dbReference type="EMBL" id="VDDC01000001">
    <property type="protein sequence ID" value="TNH41163.1"/>
    <property type="molecule type" value="Genomic_DNA"/>
</dbReference>
<feature type="domain" description="YjiS-like" evidence="1">
    <location>
        <begin position="33"/>
        <end position="57"/>
    </location>
</feature>
<dbReference type="AlphaFoldDB" id="A0A5C4RAY3"/>
<reference evidence="2 3" key="1">
    <citation type="submission" date="2019-06" db="EMBL/GenBank/DDBJ databases">
        <authorList>
            <person name="Li J."/>
        </authorList>
    </citation>
    <scope>NUCLEOTIDE SEQUENCE [LARGE SCALE GENOMIC DNA]</scope>
    <source>
        <strain evidence="2 3">CGMCC 1.8012</strain>
    </source>
</reference>
<dbReference type="Pfam" id="PF06568">
    <property type="entry name" value="YjiS-like"/>
    <property type="match status" value="1"/>
</dbReference>
<gene>
    <name evidence="2" type="ORF">FHD67_00140</name>
</gene>